<dbReference type="GO" id="GO:0043190">
    <property type="term" value="C:ATP-binding cassette (ABC) transporter complex"/>
    <property type="evidence" value="ECO:0007669"/>
    <property type="project" value="InterPro"/>
</dbReference>
<name>A0AAU7APX1_9ACTN</name>
<accession>A0AAU7APX1</accession>
<dbReference type="KEGG" id="parq:DSM112329_00482"/>
<dbReference type="GO" id="GO:0005548">
    <property type="term" value="F:phospholipid transporter activity"/>
    <property type="evidence" value="ECO:0007669"/>
    <property type="project" value="TreeGrafter"/>
</dbReference>
<keyword evidence="2" id="KW-1133">Transmembrane helix</keyword>
<protein>
    <recommendedName>
        <fullName evidence="4">ABC transporter permease</fullName>
    </recommendedName>
</protein>
<organism evidence="3">
    <name type="scientific">Paraconexibacter sp. AEG42_29</name>
    <dbReference type="NCBI Taxonomy" id="2997339"/>
    <lineage>
        <taxon>Bacteria</taxon>
        <taxon>Bacillati</taxon>
        <taxon>Actinomycetota</taxon>
        <taxon>Thermoleophilia</taxon>
        <taxon>Solirubrobacterales</taxon>
        <taxon>Paraconexibacteraceae</taxon>
        <taxon>Paraconexibacter</taxon>
    </lineage>
</organism>
<feature type="transmembrane region" description="Helical" evidence="2">
    <location>
        <begin position="249"/>
        <end position="271"/>
    </location>
</feature>
<sequence length="280" mass="29629">MAEQGIRRGRAARSVRSLGTPRSAGLQTAGDIGLLAVRSVRLTFTPPFPWWRDAIVEFSLALRRCTLPLVLAMITFAIGIAVLFVGRIVETLGTSDRLAGGLTIGFMREPAVWVTAMVFAGVAGSAMTADIGARRIREELEALSVLGVDTTRALVVPRVVAMTLVAPVLGLITFLTSQVVCYLLIPVFYPSVSFGAQLDTMKDFVYTADVLALLVKLPLCGFAVGLISCAKGLSTKGGAEGVGTAVNQAVVLMFGTLWVINGLVNGAYLALFPSVQQLRG</sequence>
<dbReference type="PANTHER" id="PTHR30188:SF4">
    <property type="entry name" value="PROTEIN TRIGALACTOSYLDIACYLGLYCEROL 1, CHLOROPLASTIC"/>
    <property type="match status" value="1"/>
</dbReference>
<evidence type="ECO:0000256" key="2">
    <source>
        <dbReference type="SAM" id="Phobius"/>
    </source>
</evidence>
<evidence type="ECO:0000256" key="1">
    <source>
        <dbReference type="SAM" id="MobiDB-lite"/>
    </source>
</evidence>
<keyword evidence="2" id="KW-0812">Transmembrane</keyword>
<feature type="transmembrane region" description="Helical" evidence="2">
    <location>
        <begin position="205"/>
        <end position="228"/>
    </location>
</feature>
<feature type="transmembrane region" description="Helical" evidence="2">
    <location>
        <begin position="159"/>
        <end position="185"/>
    </location>
</feature>
<feature type="transmembrane region" description="Helical" evidence="2">
    <location>
        <begin position="110"/>
        <end position="129"/>
    </location>
</feature>
<dbReference type="RefSeq" id="WP_354700217.1">
    <property type="nucleotide sequence ID" value="NZ_CP114014.1"/>
</dbReference>
<keyword evidence="2" id="KW-0472">Membrane</keyword>
<gene>
    <name evidence="3" type="ORF">DSM112329_00482</name>
</gene>
<evidence type="ECO:0000313" key="3">
    <source>
        <dbReference type="EMBL" id="XAY03662.1"/>
    </source>
</evidence>
<evidence type="ECO:0008006" key="4">
    <source>
        <dbReference type="Google" id="ProtNLM"/>
    </source>
</evidence>
<dbReference type="AlphaFoldDB" id="A0AAU7APX1"/>
<dbReference type="InterPro" id="IPR030802">
    <property type="entry name" value="Permease_MalE"/>
</dbReference>
<dbReference type="PANTHER" id="PTHR30188">
    <property type="entry name" value="ABC TRANSPORTER PERMEASE PROTEIN-RELATED"/>
    <property type="match status" value="1"/>
</dbReference>
<proteinExistence type="predicted"/>
<feature type="transmembrane region" description="Helical" evidence="2">
    <location>
        <begin position="69"/>
        <end position="90"/>
    </location>
</feature>
<dbReference type="EMBL" id="CP114014">
    <property type="protein sequence ID" value="XAY03662.1"/>
    <property type="molecule type" value="Genomic_DNA"/>
</dbReference>
<feature type="region of interest" description="Disordered" evidence="1">
    <location>
        <begin position="1"/>
        <end position="22"/>
    </location>
</feature>
<reference evidence="3" key="1">
    <citation type="submission" date="2022-12" db="EMBL/GenBank/DDBJ databases">
        <title>Paraconexibacter alkalitolerans sp. nov. and Baekduia alba sp. nov., isolated from soil and emended description of the genera Paraconexibacter (Chun et al., 2020) and Baekduia (An et al., 2020).</title>
        <authorList>
            <person name="Vieira S."/>
            <person name="Huber K.J."/>
            <person name="Geppert A."/>
            <person name="Wolf J."/>
            <person name="Neumann-Schaal M."/>
            <person name="Muesken M."/>
            <person name="Overmann J."/>
        </authorList>
    </citation>
    <scope>NUCLEOTIDE SEQUENCE</scope>
    <source>
        <strain evidence="3">AEG42_29</strain>
    </source>
</reference>
<dbReference type="Pfam" id="PF02405">
    <property type="entry name" value="MlaE"/>
    <property type="match status" value="1"/>
</dbReference>